<dbReference type="Proteomes" id="UP001190466">
    <property type="component" value="Chromosome"/>
</dbReference>
<reference evidence="2 3" key="1">
    <citation type="submission" date="2023-08" db="EMBL/GenBank/DDBJ databases">
        <authorList>
            <person name="Folkvardsen B D."/>
            <person name="Norman A."/>
        </authorList>
    </citation>
    <scope>NUCLEOTIDE SEQUENCE [LARGE SCALE GENOMIC DNA]</scope>
    <source>
        <strain evidence="2 3">Mu0050</strain>
    </source>
</reference>
<name>A0ABN9P5G0_9MYCO</name>
<dbReference type="RefSeq" id="WP_316513122.1">
    <property type="nucleotide sequence ID" value="NZ_OY726395.1"/>
</dbReference>
<dbReference type="EMBL" id="OY726395">
    <property type="protein sequence ID" value="CAJ1587358.1"/>
    <property type="molecule type" value="Genomic_DNA"/>
</dbReference>
<dbReference type="Pfam" id="PF03551">
    <property type="entry name" value="PadR"/>
    <property type="match status" value="1"/>
</dbReference>
<dbReference type="PANTHER" id="PTHR43252">
    <property type="entry name" value="TRANSCRIPTIONAL REGULATOR YQJI"/>
    <property type="match status" value="1"/>
</dbReference>
<evidence type="ECO:0000313" key="2">
    <source>
        <dbReference type="EMBL" id="CAJ1587358.1"/>
    </source>
</evidence>
<organism evidence="2 3">
    <name type="scientific">[Mycobacterium] wendilense</name>
    <dbReference type="NCBI Taxonomy" id="3064284"/>
    <lineage>
        <taxon>Bacteria</taxon>
        <taxon>Bacillati</taxon>
        <taxon>Actinomycetota</taxon>
        <taxon>Actinomycetes</taxon>
        <taxon>Mycobacteriales</taxon>
        <taxon>Mycobacteriaceae</taxon>
        <taxon>Mycolicibacter</taxon>
    </lineage>
</organism>
<evidence type="ECO:0000259" key="1">
    <source>
        <dbReference type="Pfam" id="PF03551"/>
    </source>
</evidence>
<accession>A0ABN9P5G0</accession>
<dbReference type="PANTHER" id="PTHR43252:SF6">
    <property type="entry name" value="NEGATIVE TRANSCRIPTION REGULATOR PADR"/>
    <property type="match status" value="1"/>
</dbReference>
<dbReference type="Gene3D" id="1.10.10.10">
    <property type="entry name" value="Winged helix-like DNA-binding domain superfamily/Winged helix DNA-binding domain"/>
    <property type="match status" value="1"/>
</dbReference>
<sequence>MTEAADNGPGGVNVSPTGWALLGMLSGGDELSGYDIKKWINWAIRYFYTSPAYSQIYSELKRLERLGLVSSRVEGGARSRRMYKITPEGLAAVTHWSNEEPVEPPTLKHNPIMRVMLGHLLKPGRLREVLAEHAAYAEQMHQSVATEVRWSADQPAWSYARLALQWSEQYWASERELALRMIKDLDAVERTFDESAEREVQFPVREYWYEVERRIAAEQSTDGKAGADDTDPHG</sequence>
<feature type="domain" description="Transcription regulator PadR N-terminal" evidence="1">
    <location>
        <begin position="22"/>
        <end position="92"/>
    </location>
</feature>
<gene>
    <name evidence="2" type="ORF">MU0050_004755</name>
</gene>
<evidence type="ECO:0000313" key="3">
    <source>
        <dbReference type="Proteomes" id="UP001190466"/>
    </source>
</evidence>
<keyword evidence="3" id="KW-1185">Reference proteome</keyword>
<protein>
    <submittedName>
        <fullName evidence="2">PadR family transcriptional regulator</fullName>
    </submittedName>
</protein>
<dbReference type="InterPro" id="IPR036390">
    <property type="entry name" value="WH_DNA-bd_sf"/>
</dbReference>
<dbReference type="SUPFAM" id="SSF46785">
    <property type="entry name" value="Winged helix' DNA-binding domain"/>
    <property type="match status" value="1"/>
</dbReference>
<dbReference type="InterPro" id="IPR036388">
    <property type="entry name" value="WH-like_DNA-bd_sf"/>
</dbReference>
<proteinExistence type="predicted"/>
<dbReference type="InterPro" id="IPR005149">
    <property type="entry name" value="Tscrpt_reg_PadR_N"/>
</dbReference>